<proteinExistence type="inferred from homology"/>
<evidence type="ECO:0000313" key="2">
    <source>
        <dbReference type="EMBL" id="MBJ7537663.1"/>
    </source>
</evidence>
<accession>A0A934JQ00</accession>
<dbReference type="EMBL" id="JAEMNX010000007">
    <property type="protein sequence ID" value="MBJ7537663.1"/>
    <property type="molecule type" value="Genomic_DNA"/>
</dbReference>
<comment type="similarity">
    <text evidence="1">Belongs to the bactofilin family.</text>
</comment>
<name>A0A934JQ00_9GAMM</name>
<organism evidence="2 3">
    <name type="scientific">Marinomonas transparens</name>
    <dbReference type="NCBI Taxonomy" id="2795388"/>
    <lineage>
        <taxon>Bacteria</taxon>
        <taxon>Pseudomonadati</taxon>
        <taxon>Pseudomonadota</taxon>
        <taxon>Gammaproteobacteria</taxon>
        <taxon>Oceanospirillales</taxon>
        <taxon>Oceanospirillaceae</taxon>
        <taxon>Marinomonas</taxon>
    </lineage>
</organism>
<keyword evidence="3" id="KW-1185">Reference proteome</keyword>
<dbReference type="PANTHER" id="PTHR35024:SF4">
    <property type="entry name" value="POLYMER-FORMING CYTOSKELETAL PROTEIN"/>
    <property type="match status" value="1"/>
</dbReference>
<dbReference type="Pfam" id="PF04519">
    <property type="entry name" value="Bactofilin"/>
    <property type="match status" value="1"/>
</dbReference>
<protein>
    <submittedName>
        <fullName evidence="2">Polymer-forming cytoskeletal protein</fullName>
    </submittedName>
</protein>
<evidence type="ECO:0000313" key="3">
    <source>
        <dbReference type="Proteomes" id="UP000628710"/>
    </source>
</evidence>
<dbReference type="AlphaFoldDB" id="A0A934JQ00"/>
<gene>
    <name evidence="2" type="ORF">I8J31_08275</name>
</gene>
<dbReference type="RefSeq" id="WP_199467806.1">
    <property type="nucleotide sequence ID" value="NZ_JAEMNX010000007.1"/>
</dbReference>
<sequence>MGIFGGKNRVKSQSSATTLIAEGCAINGHIKVENRLQIDGLVEGKVEVTNQIKISESGNMQGEITTEHLIVNGYFEGTCHATYIQILSSGCVNGTVYSDNLIIESGGKFTGITKPSEKKDAKQEDDNITLITNDTHSTLTESDLLTKGASASLST</sequence>
<reference evidence="2" key="1">
    <citation type="submission" date="2020-12" db="EMBL/GenBank/DDBJ databases">
        <title>Marinomonas arctica sp. nov., a psychrotolerant bacterium isolated from the Arctic.</title>
        <authorList>
            <person name="Zhang Y."/>
        </authorList>
    </citation>
    <scope>NUCLEOTIDE SEQUENCE</scope>
    <source>
        <strain evidence="2">C1424</strain>
    </source>
</reference>
<evidence type="ECO:0000256" key="1">
    <source>
        <dbReference type="ARBA" id="ARBA00044755"/>
    </source>
</evidence>
<comment type="caution">
    <text evidence="2">The sequence shown here is derived from an EMBL/GenBank/DDBJ whole genome shotgun (WGS) entry which is preliminary data.</text>
</comment>
<dbReference type="Proteomes" id="UP000628710">
    <property type="component" value="Unassembled WGS sequence"/>
</dbReference>
<dbReference type="PANTHER" id="PTHR35024">
    <property type="entry name" value="HYPOTHETICAL CYTOSOLIC PROTEIN"/>
    <property type="match status" value="1"/>
</dbReference>
<dbReference type="InterPro" id="IPR007607">
    <property type="entry name" value="BacA/B"/>
</dbReference>